<evidence type="ECO:0000313" key="1">
    <source>
        <dbReference type="EMBL" id="WMV32450.1"/>
    </source>
</evidence>
<evidence type="ECO:0000313" key="2">
    <source>
        <dbReference type="Proteomes" id="UP001234989"/>
    </source>
</evidence>
<accession>A0AAF0R102</accession>
<organism evidence="1 2">
    <name type="scientific">Solanum verrucosum</name>
    <dbReference type="NCBI Taxonomy" id="315347"/>
    <lineage>
        <taxon>Eukaryota</taxon>
        <taxon>Viridiplantae</taxon>
        <taxon>Streptophyta</taxon>
        <taxon>Embryophyta</taxon>
        <taxon>Tracheophyta</taxon>
        <taxon>Spermatophyta</taxon>
        <taxon>Magnoliopsida</taxon>
        <taxon>eudicotyledons</taxon>
        <taxon>Gunneridae</taxon>
        <taxon>Pentapetalae</taxon>
        <taxon>asterids</taxon>
        <taxon>lamiids</taxon>
        <taxon>Solanales</taxon>
        <taxon>Solanaceae</taxon>
        <taxon>Solanoideae</taxon>
        <taxon>Solaneae</taxon>
        <taxon>Solanum</taxon>
    </lineage>
</organism>
<reference evidence="1" key="1">
    <citation type="submission" date="2023-08" db="EMBL/GenBank/DDBJ databases">
        <title>A de novo genome assembly of Solanum verrucosum Schlechtendal, a Mexican diploid species geographically isolated from the other diploid A-genome species in potato relatives.</title>
        <authorList>
            <person name="Hosaka K."/>
        </authorList>
    </citation>
    <scope>NUCLEOTIDE SEQUENCE</scope>
    <source>
        <tissue evidence="1">Young leaves</tissue>
    </source>
</reference>
<protein>
    <submittedName>
        <fullName evidence="1">Uncharacterized protein</fullName>
    </submittedName>
</protein>
<dbReference type="Proteomes" id="UP001234989">
    <property type="component" value="Chromosome 6"/>
</dbReference>
<keyword evidence="2" id="KW-1185">Reference proteome</keyword>
<proteinExistence type="predicted"/>
<gene>
    <name evidence="1" type="ORF">MTR67_025835</name>
</gene>
<dbReference type="EMBL" id="CP133617">
    <property type="protein sequence ID" value="WMV32450.1"/>
    <property type="molecule type" value="Genomic_DNA"/>
</dbReference>
<sequence>MIFVVTPIPLEGFL</sequence>
<name>A0AAF0R102_SOLVR</name>